<dbReference type="EMBL" id="CP063657">
    <property type="protein sequence ID" value="QOW21389.1"/>
    <property type="molecule type" value="Genomic_DNA"/>
</dbReference>
<name>A0A7S6ZUL0_9GAMM</name>
<dbReference type="InterPro" id="IPR025263">
    <property type="entry name" value="YhdP_central"/>
</dbReference>
<protein>
    <submittedName>
        <fullName evidence="3">TIGR02099 family protein</fullName>
    </submittedName>
</protein>
<reference evidence="3 4" key="1">
    <citation type="submission" date="2020-10" db="EMBL/GenBank/DDBJ databases">
        <title>complete genome sequencing of Lysobacter sp. H23M41.</title>
        <authorList>
            <person name="Bae J.-W."/>
            <person name="Lee S.-Y."/>
        </authorList>
    </citation>
    <scope>NUCLEOTIDE SEQUENCE [LARGE SCALE GENOMIC DNA]</scope>
    <source>
        <strain evidence="3 4">H23M41</strain>
    </source>
</reference>
<proteinExistence type="predicted"/>
<feature type="region of interest" description="Disordered" evidence="1">
    <location>
        <begin position="1260"/>
        <end position="1298"/>
    </location>
</feature>
<keyword evidence="4" id="KW-1185">Reference proteome</keyword>
<dbReference type="PANTHER" id="PTHR38690">
    <property type="entry name" value="PROTEASE-RELATED"/>
    <property type="match status" value="1"/>
</dbReference>
<gene>
    <name evidence="3" type="ORF">INQ42_08930</name>
</gene>
<feature type="compositionally biased region" description="Pro residues" evidence="1">
    <location>
        <begin position="1285"/>
        <end position="1298"/>
    </location>
</feature>
<dbReference type="Proteomes" id="UP000593932">
    <property type="component" value="Chromosome"/>
</dbReference>
<dbReference type="Pfam" id="PF13116">
    <property type="entry name" value="YhdP"/>
    <property type="match status" value="1"/>
</dbReference>
<feature type="domain" description="YhdP central" evidence="2">
    <location>
        <begin position="2"/>
        <end position="1266"/>
    </location>
</feature>
<evidence type="ECO:0000256" key="1">
    <source>
        <dbReference type="SAM" id="MobiDB-lite"/>
    </source>
</evidence>
<sequence>MRLARRGVGYTAGVLLVLLALVIAVASELLPLVERHPDRVASWLGDRVGRPVAFDRLETGWTRRGPLLQLHNLRLGEGADVFDVGDAEMLLSIYAGLWPGVPLSELRLRGLELVLERSPDGRWQVRGLPGQREADGDPFHSLEGLGELQVSDGALTVLAPDLGLDLTVPRIDLRLRVQGDRVRAGLRAWPEALAASNGRRDNDASAPVLAMLDFHRSDGTGRAYVGIERAELQPLASVLDLHGIALQTGEGRAQAWADLEDKRLVGVKLETTLERVVLAGSTIAPVPGAAGQIPLQVIDRLESRLSWQRTDGGWQLDAPLLHLQMQGEDHRFGPLTLAAGRQYGLVAGHIDLQPLASLAVLSNQLPGPVRHWLLNARPHASLSAVDLQGSLDGGMQGGARIDGLGFAPLGNAPGINGLAADVRGDADGFSAQLDPSSAMSFDWPRGFGVAHVVHLEGNVAGWRGPDGWQAGTSALRIKGPDFGAQVRGGLGWNGDGGRPRIDLAATVDETRLPVAKGFWVRYLMPEALLHWLDTALVDGVVRDGRAIVSGDLDDWPFDDHTGRFEASAHITDATVAFQPDWPAATGLDLQASFIGNGLDITGHGTLAGITIPTVKASVDHYHLGTLAVSAKGNGDVSRLLGLLRASPLQQLNPETFAAIKGSGPAEVDFAMALPMVEHGVLAVDGNVRLAGARVADPRWGLAFEQVRGPVSYTQNGFRADRLDVQMGGRPGKLSLRSGKDAVRDAGNVLEADLQAQFGADTLLARAPELGWLAPYMHGRSSWTVGVLVPAAGTGSGGAARLKLQSDLVGTALTLPAPLAKPAGQQLAATVETALPLDQGEVQVVLGDVLALRARSSGQRTGIRAALGTGTLPAPAPASGLIASGRARRLDAIGWVGLARAGAVDGSGAGVPLGQIDIRTDRLQLFGGEFGDARVRVSPGTGGALLVQTDGARLQGGLQVPASSTAPVSGRFERVHWRLPTKAAGAAKPAAQVAVAAEDDDIDPARIPPLALEIDDLRLDDAVLGRASLRTRASGTGLQIEHFSAETPGQRMDVRGSWVGRGKAARTRFEVDLASTDFGRLLAGLGHVGRLDGGEGRISLAAEWAGGPMQFDLVKVSGNLKGEVRDGRLLDVEPGAGRVLGLLSVAELPRRLMLDFRDFFSKGFAFNEAKGDIRFAGGMASSDDLRIEGPAARINIRGEADLRAETFNQTIEVLPRSGNLLTVAGALAGGPVGAAIGAAANAVLRKPLGQIGAKTYRVSGPWKDPHVDVVSREPERNGQAPAQPAVEPPPAPPARPPAG</sequence>
<evidence type="ECO:0000259" key="2">
    <source>
        <dbReference type="Pfam" id="PF13116"/>
    </source>
</evidence>
<dbReference type="RefSeq" id="WP_194033969.1">
    <property type="nucleotide sequence ID" value="NZ_CP063657.1"/>
</dbReference>
<evidence type="ECO:0000313" key="3">
    <source>
        <dbReference type="EMBL" id="QOW21389.1"/>
    </source>
</evidence>
<organism evidence="3 4">
    <name type="scientific">Novilysobacter avium</name>
    <dbReference type="NCBI Taxonomy" id="2781023"/>
    <lineage>
        <taxon>Bacteria</taxon>
        <taxon>Pseudomonadati</taxon>
        <taxon>Pseudomonadota</taxon>
        <taxon>Gammaproteobacteria</taxon>
        <taxon>Lysobacterales</taxon>
        <taxon>Lysobacteraceae</taxon>
        <taxon>Novilysobacter</taxon>
    </lineage>
</organism>
<dbReference type="NCBIfam" id="TIGR02099">
    <property type="entry name" value="YhdP family protein"/>
    <property type="match status" value="1"/>
</dbReference>
<feature type="compositionally biased region" description="Basic and acidic residues" evidence="1">
    <location>
        <begin position="1262"/>
        <end position="1275"/>
    </location>
</feature>
<dbReference type="InterPro" id="IPR011836">
    <property type="entry name" value="YhdP"/>
</dbReference>
<accession>A0A7S6ZUL0</accession>
<dbReference type="PANTHER" id="PTHR38690:SF1">
    <property type="entry name" value="PROTEASE"/>
    <property type="match status" value="1"/>
</dbReference>
<evidence type="ECO:0000313" key="4">
    <source>
        <dbReference type="Proteomes" id="UP000593932"/>
    </source>
</evidence>